<feature type="transmembrane region" description="Helical" evidence="1">
    <location>
        <begin position="12"/>
        <end position="32"/>
    </location>
</feature>
<name>I7J1A6_9LACO</name>
<feature type="transmembrane region" description="Helical" evidence="1">
    <location>
        <begin position="216"/>
        <end position="233"/>
    </location>
</feature>
<feature type="domain" description="YdbS-like PH" evidence="2">
    <location>
        <begin position="63"/>
        <end position="128"/>
    </location>
</feature>
<accession>I7J1A6</accession>
<dbReference type="EMBL" id="CAKC01000002">
    <property type="protein sequence ID" value="CCI86192.1"/>
    <property type="molecule type" value="Genomic_DNA"/>
</dbReference>
<dbReference type="InterPro" id="IPR005182">
    <property type="entry name" value="YdbS-like_PH"/>
</dbReference>
<comment type="caution">
    <text evidence="3">The sequence shown here is derived from an EMBL/GenBank/DDBJ whole genome shotgun (WGS) entry which is preliminary data.</text>
</comment>
<feature type="domain" description="YdbS-like PH" evidence="2">
    <location>
        <begin position="239"/>
        <end position="297"/>
    </location>
</feature>
<keyword evidence="1" id="KW-0472">Membrane</keyword>
<evidence type="ECO:0000313" key="6">
    <source>
        <dbReference type="Proteomes" id="UP000051521"/>
    </source>
</evidence>
<feature type="transmembrane region" description="Helical" evidence="1">
    <location>
        <begin position="345"/>
        <end position="378"/>
    </location>
</feature>
<feature type="transmembrane region" description="Helical" evidence="1">
    <location>
        <begin position="44"/>
        <end position="63"/>
    </location>
</feature>
<reference evidence="3 5" key="1">
    <citation type="submission" date="2012-06" db="EMBL/GenBank/DDBJ databases">
        <title>Draft genome sequence of Lactobacillus gigeriorum CRBIP 24.85T, isolated from chicken crop.</title>
        <authorList>
            <person name="Cousin S."/>
            <person name="Ma L."/>
            <person name="Creno S."/>
            <person name="Clermont D."/>
            <person name="Loux V."/>
            <person name="Bizet C."/>
            <person name="Bouchier C."/>
        </authorList>
    </citation>
    <scope>NUCLEOTIDE SEQUENCE [LARGE SCALE GENOMIC DNA]</scope>
    <source>
        <strain evidence="5">CRBIP 24.85T</strain>
        <strain evidence="3">Type strain: CRBIP 24.85</strain>
    </source>
</reference>
<evidence type="ECO:0000313" key="5">
    <source>
        <dbReference type="Proteomes" id="UP000009326"/>
    </source>
</evidence>
<dbReference type="AlphaFoldDB" id="I7J1A6"/>
<dbReference type="RefSeq" id="WP_008472052.1">
    <property type="nucleotide sequence ID" value="NZ_AYZO01000010.1"/>
</dbReference>
<keyword evidence="1" id="KW-0812">Transmembrane</keyword>
<dbReference type="OrthoDB" id="2195155at2"/>
<dbReference type="PIRSF" id="PIRSF026631">
    <property type="entry name" value="UCP026631"/>
    <property type="match status" value="1"/>
</dbReference>
<keyword evidence="6" id="KW-1185">Reference proteome</keyword>
<dbReference type="PATRIC" id="fig|1423751.3.peg.247"/>
<protein>
    <submittedName>
        <fullName evidence="3">Membrane protein</fullName>
    </submittedName>
</protein>
<feature type="domain" description="YdbS-like PH" evidence="2">
    <location>
        <begin position="388"/>
        <end position="465"/>
    </location>
</feature>
<keyword evidence="1" id="KW-1133">Transmembrane helix</keyword>
<proteinExistence type="predicted"/>
<gene>
    <name evidence="3" type="ORF">BN52_04325</name>
    <name evidence="4" type="ORF">FC38_GL000243</name>
</gene>
<dbReference type="PANTHER" id="PTHR34473">
    <property type="entry name" value="UPF0699 TRANSMEMBRANE PROTEIN YDBS"/>
    <property type="match status" value="1"/>
</dbReference>
<organism evidence="3 5">
    <name type="scientific">Lactobacillus gigeriorum DSM 23908 = CRBIP 24.85</name>
    <dbReference type="NCBI Taxonomy" id="1423751"/>
    <lineage>
        <taxon>Bacteria</taxon>
        <taxon>Bacillati</taxon>
        <taxon>Bacillota</taxon>
        <taxon>Bacilli</taxon>
        <taxon>Lactobacillales</taxon>
        <taxon>Lactobacillaceae</taxon>
        <taxon>Lactobacillus</taxon>
    </lineage>
</organism>
<evidence type="ECO:0000313" key="3">
    <source>
        <dbReference type="EMBL" id="CCI86192.1"/>
    </source>
</evidence>
<dbReference type="STRING" id="1423751.FC38_GL000243"/>
<dbReference type="Pfam" id="PF03703">
    <property type="entry name" value="bPH_2"/>
    <property type="match status" value="3"/>
</dbReference>
<dbReference type="InterPro" id="IPR014529">
    <property type="entry name" value="UCP026631"/>
</dbReference>
<evidence type="ECO:0000313" key="4">
    <source>
        <dbReference type="EMBL" id="KRN13253.1"/>
    </source>
</evidence>
<sequence length="469" mass="54438">MSSKRRLHPLAIGIFFFKRLRELFFIFIILLLPNEHLNYELAKSLALGLLILIMLLSVAKFWFFDYQFTNDSLVIHSGIFKKNEIIIPFTRIQNVRNSQNFLLRPFKLSKLEIETAAGGADRAEAVLEVVSNEVKTELFSKMNHGKSMTQREKYYQTTYVMGVRQNLLRIISTPGREIGYLIIALVLDNALDVIQMLVKNRTNILEITSNINNEELIFILVIGAVLFAINFIYEIGKFYNFTVVRTKNSLQVSQGLVKRVTKQIPLNKIQTVIVEQSLLQQIVHLASIRLQLAGSQEDDEGLDDAVYFLPLIDINSTFILLNEFLPEWDLRQPNYQLTATETWYFMRWLLLMVPSTLVIFKINPILGMLATVLVVIYCLQRIFQRQSQGYELSHNSIWIRYYSFLNRRQVLINRGKIQEVKYTTTPFLSLKDVGQITIIAKSGNNKLAARQKFVKLDDFVKIQKFYLDK</sequence>
<reference evidence="4 6" key="2">
    <citation type="journal article" date="2015" name="Genome Announc.">
        <title>Expanding the biotechnology potential of lactobacilli through comparative genomics of 213 strains and associated genera.</title>
        <authorList>
            <person name="Sun Z."/>
            <person name="Harris H.M."/>
            <person name="McCann A."/>
            <person name="Guo C."/>
            <person name="Argimon S."/>
            <person name="Zhang W."/>
            <person name="Yang X."/>
            <person name="Jeffery I.B."/>
            <person name="Cooney J.C."/>
            <person name="Kagawa T.F."/>
            <person name="Liu W."/>
            <person name="Song Y."/>
            <person name="Salvetti E."/>
            <person name="Wrobel A."/>
            <person name="Rasinkangas P."/>
            <person name="Parkhill J."/>
            <person name="Rea M.C."/>
            <person name="O'Sullivan O."/>
            <person name="Ritari J."/>
            <person name="Douillard F.P."/>
            <person name="Paul Ross R."/>
            <person name="Yang R."/>
            <person name="Briner A.E."/>
            <person name="Felis G.E."/>
            <person name="de Vos W.M."/>
            <person name="Barrangou R."/>
            <person name="Klaenhammer T.R."/>
            <person name="Caufield P.W."/>
            <person name="Cui Y."/>
            <person name="Zhang H."/>
            <person name="O'Toole P.W."/>
        </authorList>
    </citation>
    <scope>NUCLEOTIDE SEQUENCE [LARGE SCALE GENOMIC DNA]</scope>
    <source>
        <strain evidence="4 6">DSM 23908</strain>
    </source>
</reference>
<evidence type="ECO:0000256" key="1">
    <source>
        <dbReference type="SAM" id="Phobius"/>
    </source>
</evidence>
<dbReference type="EMBL" id="AYZO01000010">
    <property type="protein sequence ID" value="KRN13253.1"/>
    <property type="molecule type" value="Genomic_DNA"/>
</dbReference>
<dbReference type="PANTHER" id="PTHR34473:SF2">
    <property type="entry name" value="UPF0699 TRANSMEMBRANE PROTEIN YDBT"/>
    <property type="match status" value="1"/>
</dbReference>
<evidence type="ECO:0000259" key="2">
    <source>
        <dbReference type="Pfam" id="PF03703"/>
    </source>
</evidence>
<dbReference type="Proteomes" id="UP000009326">
    <property type="component" value="Unassembled WGS sequence"/>
</dbReference>
<dbReference type="Proteomes" id="UP000051521">
    <property type="component" value="Unassembled WGS sequence"/>
</dbReference>